<evidence type="ECO:0000313" key="9">
    <source>
        <dbReference type="EMBL" id="CAI8012913.1"/>
    </source>
</evidence>
<dbReference type="InterPro" id="IPR022065">
    <property type="entry name" value="Uncharacterised_TMEM59"/>
</dbReference>
<dbReference type="AlphaFoldDB" id="A0AA35RJZ0"/>
<dbReference type="EMBL" id="CASHTH010001223">
    <property type="protein sequence ID" value="CAI8012913.1"/>
    <property type="molecule type" value="Genomic_DNA"/>
</dbReference>
<keyword evidence="6" id="KW-0333">Golgi apparatus</keyword>
<dbReference type="PANTHER" id="PTHR28652:SF2">
    <property type="entry name" value="TRANSMEMBRANE PROTEIN 59-LIKE PROTEIN"/>
    <property type="match status" value="1"/>
</dbReference>
<keyword evidence="10" id="KW-1185">Reference proteome</keyword>
<comment type="subcellular location">
    <subcellularLocation>
        <location evidence="1">Golgi apparatus membrane</location>
        <topology evidence="1">Single-pass type I membrane protein</topology>
    </subcellularLocation>
</comment>
<keyword evidence="7" id="KW-0472">Membrane</keyword>
<accession>A0AA35RJZ0</accession>
<keyword evidence="5" id="KW-1133">Transmembrane helix</keyword>
<evidence type="ECO:0000256" key="5">
    <source>
        <dbReference type="ARBA" id="ARBA00022989"/>
    </source>
</evidence>
<reference evidence="9" key="1">
    <citation type="submission" date="2023-03" db="EMBL/GenBank/DDBJ databases">
        <authorList>
            <person name="Steffen K."/>
            <person name="Cardenas P."/>
        </authorList>
    </citation>
    <scope>NUCLEOTIDE SEQUENCE</scope>
</reference>
<sequence>SCCLFASESFQVLIRPLCFVQILPVSRYDFRYRNIRRIYGVSRSGREMRVSVLLVLVVGLGACCLAEGEGKVEFQVQDETCSDYCAATYPKHTYPEPDDHCACTRGCRMAVMDALMSWPFAPDRSFCLSTCKEAYGSDGHLYACQTGCNVTTIDQKVPNRDQIYQTTGGTKEFGLVMELFEAISSQLPNGDGQMEMLTQQAESMYQLLPGGGKVSAFVIIEENEGSVEIEYGESIVDGKFLEVTLLHLECVLRPWVCREAGRPSKPEAEEEEKGGDGATTYRVSCPWKYTTGGRTPVSGWRWTHSSGHRHLLLLWTSV</sequence>
<dbReference type="GO" id="GO:0000139">
    <property type="term" value="C:Golgi membrane"/>
    <property type="evidence" value="ECO:0007669"/>
    <property type="project" value="UniProtKB-SubCell"/>
</dbReference>
<evidence type="ECO:0000256" key="3">
    <source>
        <dbReference type="ARBA" id="ARBA00022692"/>
    </source>
</evidence>
<evidence type="ECO:0000256" key="6">
    <source>
        <dbReference type="ARBA" id="ARBA00023034"/>
    </source>
</evidence>
<keyword evidence="3" id="KW-0812">Transmembrane</keyword>
<proteinExistence type="inferred from homology"/>
<evidence type="ECO:0000256" key="7">
    <source>
        <dbReference type="ARBA" id="ARBA00023136"/>
    </source>
</evidence>
<dbReference type="Proteomes" id="UP001174909">
    <property type="component" value="Unassembled WGS sequence"/>
</dbReference>
<feature type="non-terminal residue" evidence="9">
    <location>
        <position position="1"/>
    </location>
</feature>
<keyword evidence="8" id="KW-0325">Glycoprotein</keyword>
<evidence type="ECO:0000256" key="1">
    <source>
        <dbReference type="ARBA" id="ARBA00004614"/>
    </source>
</evidence>
<dbReference type="PANTHER" id="PTHR28652">
    <property type="entry name" value="TRANSMEMBRANE PROTEIN 59-LIKE PROTEIN"/>
    <property type="match status" value="1"/>
</dbReference>
<protein>
    <submittedName>
        <fullName evidence="9">Uncharacterized protein</fullName>
    </submittedName>
</protein>
<evidence type="ECO:0000256" key="2">
    <source>
        <dbReference type="ARBA" id="ARBA00009643"/>
    </source>
</evidence>
<comment type="similarity">
    <text evidence="2">Belongs to the TMEM59 family.</text>
</comment>
<name>A0AA35RJZ0_GEOBA</name>
<keyword evidence="4" id="KW-0732">Signal</keyword>
<evidence type="ECO:0000256" key="4">
    <source>
        <dbReference type="ARBA" id="ARBA00022729"/>
    </source>
</evidence>
<comment type="caution">
    <text evidence="9">The sequence shown here is derived from an EMBL/GenBank/DDBJ whole genome shotgun (WGS) entry which is preliminary data.</text>
</comment>
<organism evidence="9 10">
    <name type="scientific">Geodia barretti</name>
    <name type="common">Barrett's horny sponge</name>
    <dbReference type="NCBI Taxonomy" id="519541"/>
    <lineage>
        <taxon>Eukaryota</taxon>
        <taxon>Metazoa</taxon>
        <taxon>Porifera</taxon>
        <taxon>Demospongiae</taxon>
        <taxon>Heteroscleromorpha</taxon>
        <taxon>Tetractinellida</taxon>
        <taxon>Astrophorina</taxon>
        <taxon>Geodiidae</taxon>
        <taxon>Geodia</taxon>
    </lineage>
</organism>
<evidence type="ECO:0000313" key="10">
    <source>
        <dbReference type="Proteomes" id="UP001174909"/>
    </source>
</evidence>
<evidence type="ECO:0000256" key="8">
    <source>
        <dbReference type="ARBA" id="ARBA00023180"/>
    </source>
</evidence>
<gene>
    <name evidence="9" type="ORF">GBAR_LOCUS8230</name>
</gene>